<feature type="domain" description="N-acetyltransferase" evidence="1">
    <location>
        <begin position="5"/>
        <end position="157"/>
    </location>
</feature>
<dbReference type="CDD" id="cd04301">
    <property type="entry name" value="NAT_SF"/>
    <property type="match status" value="1"/>
</dbReference>
<dbReference type="AlphaFoldDB" id="A0A485LW72"/>
<dbReference type="Pfam" id="PF13508">
    <property type="entry name" value="Acetyltransf_7"/>
    <property type="match status" value="1"/>
</dbReference>
<reference evidence="2" key="1">
    <citation type="submission" date="2019-03" db="EMBL/GenBank/DDBJ databases">
        <authorList>
            <person name="Hao L."/>
        </authorList>
    </citation>
    <scope>NUCLEOTIDE SEQUENCE</scope>
</reference>
<dbReference type="SUPFAM" id="SSF55729">
    <property type="entry name" value="Acyl-CoA N-acyltransferases (Nat)"/>
    <property type="match status" value="1"/>
</dbReference>
<dbReference type="Gene3D" id="3.40.630.30">
    <property type="match status" value="1"/>
</dbReference>
<dbReference type="InterPro" id="IPR016181">
    <property type="entry name" value="Acyl_CoA_acyltransferase"/>
</dbReference>
<evidence type="ECO:0000313" key="2">
    <source>
        <dbReference type="EMBL" id="VFU12555.1"/>
    </source>
</evidence>
<proteinExistence type="predicted"/>
<dbReference type="GO" id="GO:0016747">
    <property type="term" value="F:acyltransferase activity, transferring groups other than amino-acyl groups"/>
    <property type="evidence" value="ECO:0007669"/>
    <property type="project" value="InterPro"/>
</dbReference>
<evidence type="ECO:0000259" key="1">
    <source>
        <dbReference type="PROSITE" id="PS51186"/>
    </source>
</evidence>
<gene>
    <name evidence="2" type="ORF">SCFA_140040</name>
</gene>
<dbReference type="PROSITE" id="PS51186">
    <property type="entry name" value="GNAT"/>
    <property type="match status" value="1"/>
</dbReference>
<name>A0A485LW72_9ZZZZ</name>
<keyword evidence="2" id="KW-0808">Transferase</keyword>
<accession>A0A485LW72</accession>
<organism evidence="2">
    <name type="scientific">anaerobic digester metagenome</name>
    <dbReference type="NCBI Taxonomy" id="1263854"/>
    <lineage>
        <taxon>unclassified sequences</taxon>
        <taxon>metagenomes</taxon>
        <taxon>ecological metagenomes</taxon>
    </lineage>
</organism>
<sequence length="158" mass="17404">MLVVVNVQPATIDDFESWIALAGEVEHLFGAMVHEPSFHDALKEALREGRAFCVRQDDAGAGAPLLGGITVMFSHNEIEWFAVSGKCRGKGVGKALLAHALSQLDARRDITVRTFDRSSEEGKPARRLYQAFGFRDHRSCDPTSTGFSTVIMIRKKEA</sequence>
<protein>
    <submittedName>
        <fullName evidence="2">GCN5-related N-acetyltransferase</fullName>
    </submittedName>
</protein>
<dbReference type="InterPro" id="IPR000182">
    <property type="entry name" value="GNAT_dom"/>
</dbReference>
<dbReference type="EMBL" id="CAADRM010000046">
    <property type="protein sequence ID" value="VFU12555.1"/>
    <property type="molecule type" value="Genomic_DNA"/>
</dbReference>